<evidence type="ECO:0000313" key="3">
    <source>
        <dbReference type="Proteomes" id="UP000708208"/>
    </source>
</evidence>
<comment type="caution">
    <text evidence="2">The sequence shown here is derived from an EMBL/GenBank/DDBJ whole genome shotgun (WGS) entry which is preliminary data.</text>
</comment>
<keyword evidence="1" id="KW-1133">Transmembrane helix</keyword>
<proteinExistence type="predicted"/>
<organism evidence="2 3">
    <name type="scientific">Allacma fusca</name>
    <dbReference type="NCBI Taxonomy" id="39272"/>
    <lineage>
        <taxon>Eukaryota</taxon>
        <taxon>Metazoa</taxon>
        <taxon>Ecdysozoa</taxon>
        <taxon>Arthropoda</taxon>
        <taxon>Hexapoda</taxon>
        <taxon>Collembola</taxon>
        <taxon>Symphypleona</taxon>
        <taxon>Sminthuridae</taxon>
        <taxon>Allacma</taxon>
    </lineage>
</organism>
<accession>A0A8J2KM31</accession>
<feature type="transmembrane region" description="Helical" evidence="1">
    <location>
        <begin position="183"/>
        <end position="206"/>
    </location>
</feature>
<evidence type="ECO:0000313" key="2">
    <source>
        <dbReference type="EMBL" id="CAG7819518.1"/>
    </source>
</evidence>
<evidence type="ECO:0000256" key="1">
    <source>
        <dbReference type="SAM" id="Phobius"/>
    </source>
</evidence>
<feature type="transmembrane region" description="Helical" evidence="1">
    <location>
        <begin position="159"/>
        <end position="177"/>
    </location>
</feature>
<gene>
    <name evidence="2" type="ORF">AFUS01_LOCUS29958</name>
</gene>
<name>A0A8J2KM31_9HEXA</name>
<sequence>MLGTSGDPLLLRHHYQQSRHHHQINHLHGLGLAPGLPDMMTSPGGRTVPLEMHRFRQPARIVSIIDAIFCTSLLVFHGLTLMSQEIPADNRSQDNWLLPRVPMTPGELTITGYMEVIAWIGIFGVNFTQLLIAVGLFNGCDKNTEALKAFESTRVYIKTTIFIITILFTKLCILYFMHQMEMYATGTVVFTAIETSFHIGGVVIVFKFFDEIKTNYPTITEIYLTPNEDSSPKVNPVSDAVWF</sequence>
<dbReference type="Proteomes" id="UP000708208">
    <property type="component" value="Unassembled WGS sequence"/>
</dbReference>
<dbReference type="EMBL" id="CAJVCH010451608">
    <property type="protein sequence ID" value="CAG7819518.1"/>
    <property type="molecule type" value="Genomic_DNA"/>
</dbReference>
<dbReference type="AlphaFoldDB" id="A0A8J2KM31"/>
<feature type="transmembrane region" description="Helical" evidence="1">
    <location>
        <begin position="116"/>
        <end position="138"/>
    </location>
</feature>
<reference evidence="2" key="1">
    <citation type="submission" date="2021-06" db="EMBL/GenBank/DDBJ databases">
        <authorList>
            <person name="Hodson N. C."/>
            <person name="Mongue J. A."/>
            <person name="Jaron S. K."/>
        </authorList>
    </citation>
    <scope>NUCLEOTIDE SEQUENCE</scope>
</reference>
<keyword evidence="1" id="KW-0472">Membrane</keyword>
<protein>
    <submittedName>
        <fullName evidence="2">Uncharacterized protein</fullName>
    </submittedName>
</protein>
<keyword evidence="1" id="KW-0812">Transmembrane</keyword>
<keyword evidence="3" id="KW-1185">Reference proteome</keyword>
<feature type="transmembrane region" description="Helical" evidence="1">
    <location>
        <begin position="61"/>
        <end position="82"/>
    </location>
</feature>